<dbReference type="SMART" id="SM00480">
    <property type="entry name" value="POL3Bc"/>
    <property type="match status" value="1"/>
</dbReference>
<dbReference type="GO" id="GO:0006271">
    <property type="term" value="P:DNA strand elongation involved in DNA replication"/>
    <property type="evidence" value="ECO:0007669"/>
    <property type="project" value="TreeGrafter"/>
</dbReference>
<keyword evidence="3 9" id="KW-0963">Cytoplasm</keyword>
<comment type="caution">
    <text evidence="13">The sequence shown here is derived from an EMBL/GenBank/DDBJ whole genome shotgun (WGS) entry which is preliminary data.</text>
</comment>
<feature type="domain" description="DNA polymerase III beta sliding clamp N-terminal" evidence="10">
    <location>
        <begin position="1"/>
        <end position="118"/>
    </location>
</feature>
<dbReference type="Proteomes" id="UP000178490">
    <property type="component" value="Unassembled WGS sequence"/>
</dbReference>
<name>A0A1F6NYK5_9BACT</name>
<dbReference type="GO" id="GO:0009360">
    <property type="term" value="C:DNA polymerase III complex"/>
    <property type="evidence" value="ECO:0007669"/>
    <property type="project" value="InterPro"/>
</dbReference>
<dbReference type="NCBIfam" id="TIGR00663">
    <property type="entry name" value="dnan"/>
    <property type="match status" value="1"/>
</dbReference>
<dbReference type="Gene3D" id="3.70.10.10">
    <property type="match status" value="1"/>
</dbReference>
<evidence type="ECO:0000256" key="1">
    <source>
        <dbReference type="ARBA" id="ARBA00004496"/>
    </source>
</evidence>
<dbReference type="InterPro" id="IPR046938">
    <property type="entry name" value="DNA_clamp_sf"/>
</dbReference>
<accession>A0A1F6NYK5</accession>
<keyword evidence="5 9" id="KW-0548">Nucleotidyltransferase</keyword>
<keyword evidence="7 9" id="KW-0239">DNA-directed DNA polymerase</keyword>
<dbReference type="EMBL" id="MFRC01000055">
    <property type="protein sequence ID" value="OGH88958.1"/>
    <property type="molecule type" value="Genomic_DNA"/>
</dbReference>
<comment type="subunit">
    <text evidence="9">Forms a ring-shaped head-to-tail homodimer around DNA.</text>
</comment>
<dbReference type="PIRSF" id="PIRSF000804">
    <property type="entry name" value="DNA_pol_III_b"/>
    <property type="match status" value="1"/>
</dbReference>
<organism evidence="13 14">
    <name type="scientific">Candidatus Magasanikbacteria bacterium RIFOXYD2_FULL_36_9</name>
    <dbReference type="NCBI Taxonomy" id="1798707"/>
    <lineage>
        <taxon>Bacteria</taxon>
        <taxon>Candidatus Magasanikiibacteriota</taxon>
    </lineage>
</organism>
<dbReference type="Gene3D" id="3.10.150.10">
    <property type="entry name" value="DNA Polymerase III, subunit A, domain 2"/>
    <property type="match status" value="1"/>
</dbReference>
<dbReference type="InterPro" id="IPR001001">
    <property type="entry name" value="DNA_polIII_beta"/>
</dbReference>
<sequence length="374" mass="40792">MKITCTKDNLSKALSIVGGIANKNVNLPILGNVLIKADDQQTEIIATNLELAIVAHVRSKVDEPGSFTVPAKTLSEFVNLLSDDKIEMELKDNELLITCGKSSTKIKGTPADEFPVIPSVSDGSGFLFNAEQLKSGLGQTVSSLAKSEIRPELSGMYFGFNTSYYSGLIIAATDSYRLAEKKIKVQQGEGEFKIIVPGRTAQEIIHILSLADNEDKEQNVRILVGENQIAMHYGNIQLVSRLVEGNYPDYAQIIPKEFKTSAMFDTGKMTKEIKMASLFTTIGVNAISCIINSKEGAVKLASTSSQTGEYSSEIAAEINGDDNSIMLNHRYVLDGLNNIKSETSTLKMINADSPCLFVPTNDDTFVYIVMPIRQ</sequence>
<feature type="domain" description="DNA polymerase III beta sliding clamp C-terminal" evidence="12">
    <location>
        <begin position="252"/>
        <end position="373"/>
    </location>
</feature>
<dbReference type="SUPFAM" id="SSF55979">
    <property type="entry name" value="DNA clamp"/>
    <property type="match status" value="3"/>
</dbReference>
<dbReference type="Pfam" id="PF02767">
    <property type="entry name" value="DNA_pol3_beta_2"/>
    <property type="match status" value="1"/>
</dbReference>
<proteinExistence type="inferred from homology"/>
<evidence type="ECO:0000256" key="3">
    <source>
        <dbReference type="ARBA" id="ARBA00022490"/>
    </source>
</evidence>
<dbReference type="InterPro" id="IPR022635">
    <property type="entry name" value="DNA_polIII_beta_C"/>
</dbReference>
<keyword evidence="4 9" id="KW-0808">Transferase</keyword>
<evidence type="ECO:0000256" key="5">
    <source>
        <dbReference type="ARBA" id="ARBA00022695"/>
    </source>
</evidence>
<comment type="function">
    <text evidence="9">Confers DNA tethering and processivity to DNA polymerases and other proteins. Acts as a clamp, forming a ring around DNA (a reaction catalyzed by the clamp-loading complex) which diffuses in an ATP-independent manner freely and bidirectionally along dsDNA. Initially characterized for its ability to contact the catalytic subunit of DNA polymerase III (Pol III), a complex, multichain enzyme responsible for most of the replicative synthesis in bacteria; Pol III exhibits 3'-5' exonuclease proofreading activity. The beta chain is required for initiation of replication as well as for processivity of DNA replication.</text>
</comment>
<evidence type="ECO:0000313" key="14">
    <source>
        <dbReference type="Proteomes" id="UP000178490"/>
    </source>
</evidence>
<dbReference type="CDD" id="cd00140">
    <property type="entry name" value="beta_clamp"/>
    <property type="match status" value="1"/>
</dbReference>
<evidence type="ECO:0000256" key="7">
    <source>
        <dbReference type="ARBA" id="ARBA00022932"/>
    </source>
</evidence>
<dbReference type="GO" id="GO:0003677">
    <property type="term" value="F:DNA binding"/>
    <property type="evidence" value="ECO:0007669"/>
    <property type="project" value="UniProtKB-UniRule"/>
</dbReference>
<evidence type="ECO:0000256" key="6">
    <source>
        <dbReference type="ARBA" id="ARBA00022705"/>
    </source>
</evidence>
<dbReference type="PANTHER" id="PTHR30478:SF0">
    <property type="entry name" value="BETA SLIDING CLAMP"/>
    <property type="match status" value="1"/>
</dbReference>
<evidence type="ECO:0000256" key="9">
    <source>
        <dbReference type="PIRNR" id="PIRNR000804"/>
    </source>
</evidence>
<evidence type="ECO:0000313" key="13">
    <source>
        <dbReference type="EMBL" id="OGH88958.1"/>
    </source>
</evidence>
<keyword evidence="8" id="KW-0238">DNA-binding</keyword>
<dbReference type="GO" id="GO:0003887">
    <property type="term" value="F:DNA-directed DNA polymerase activity"/>
    <property type="evidence" value="ECO:0007669"/>
    <property type="project" value="UniProtKB-UniRule"/>
</dbReference>
<comment type="similarity">
    <text evidence="2 9">Belongs to the beta sliding clamp family.</text>
</comment>
<dbReference type="AlphaFoldDB" id="A0A1F6NYK5"/>
<dbReference type="Pfam" id="PF00712">
    <property type="entry name" value="DNA_pol3_beta"/>
    <property type="match status" value="1"/>
</dbReference>
<dbReference type="Pfam" id="PF02768">
    <property type="entry name" value="DNA_pol3_beta_3"/>
    <property type="match status" value="1"/>
</dbReference>
<evidence type="ECO:0000256" key="4">
    <source>
        <dbReference type="ARBA" id="ARBA00022679"/>
    </source>
</evidence>
<evidence type="ECO:0000259" key="10">
    <source>
        <dbReference type="Pfam" id="PF00712"/>
    </source>
</evidence>
<dbReference type="GO" id="GO:0008408">
    <property type="term" value="F:3'-5' exonuclease activity"/>
    <property type="evidence" value="ECO:0007669"/>
    <property type="project" value="InterPro"/>
</dbReference>
<keyword evidence="6 9" id="KW-0235">DNA replication</keyword>
<reference evidence="13 14" key="1">
    <citation type="journal article" date="2016" name="Nat. Commun.">
        <title>Thousands of microbial genomes shed light on interconnected biogeochemical processes in an aquifer system.</title>
        <authorList>
            <person name="Anantharaman K."/>
            <person name="Brown C.T."/>
            <person name="Hug L.A."/>
            <person name="Sharon I."/>
            <person name="Castelle C.J."/>
            <person name="Probst A.J."/>
            <person name="Thomas B.C."/>
            <person name="Singh A."/>
            <person name="Wilkins M.J."/>
            <person name="Karaoz U."/>
            <person name="Brodie E.L."/>
            <person name="Williams K.H."/>
            <person name="Hubbard S.S."/>
            <person name="Banfield J.F."/>
        </authorList>
    </citation>
    <scope>NUCLEOTIDE SEQUENCE [LARGE SCALE GENOMIC DNA]</scope>
</reference>
<protein>
    <recommendedName>
        <fullName evidence="9">Beta sliding clamp</fullName>
    </recommendedName>
</protein>
<evidence type="ECO:0000256" key="8">
    <source>
        <dbReference type="ARBA" id="ARBA00023125"/>
    </source>
</evidence>
<feature type="domain" description="DNA polymerase III beta sliding clamp central" evidence="11">
    <location>
        <begin position="130"/>
        <end position="249"/>
    </location>
</feature>
<evidence type="ECO:0000259" key="12">
    <source>
        <dbReference type="Pfam" id="PF02768"/>
    </source>
</evidence>
<dbReference type="PANTHER" id="PTHR30478">
    <property type="entry name" value="DNA POLYMERASE III SUBUNIT BETA"/>
    <property type="match status" value="1"/>
</dbReference>
<comment type="subcellular location">
    <subcellularLocation>
        <location evidence="1 9">Cytoplasm</location>
    </subcellularLocation>
</comment>
<dbReference type="InterPro" id="IPR022637">
    <property type="entry name" value="DNA_polIII_beta_cen"/>
</dbReference>
<dbReference type="GO" id="GO:0005737">
    <property type="term" value="C:cytoplasm"/>
    <property type="evidence" value="ECO:0007669"/>
    <property type="project" value="UniProtKB-SubCell"/>
</dbReference>
<evidence type="ECO:0000256" key="2">
    <source>
        <dbReference type="ARBA" id="ARBA00010752"/>
    </source>
</evidence>
<dbReference type="InterPro" id="IPR022634">
    <property type="entry name" value="DNA_polIII_beta_N"/>
</dbReference>
<evidence type="ECO:0000259" key="11">
    <source>
        <dbReference type="Pfam" id="PF02767"/>
    </source>
</evidence>
<gene>
    <name evidence="13" type="ORF">A2537_03065</name>
</gene>